<dbReference type="InterPro" id="IPR000182">
    <property type="entry name" value="GNAT_dom"/>
</dbReference>
<keyword evidence="7 15" id="KW-0963">Cytoplasm</keyword>
<feature type="domain" description="N-acetyltransferase" evidence="16">
    <location>
        <begin position="253"/>
        <end position="404"/>
    </location>
</feature>
<evidence type="ECO:0000256" key="3">
    <source>
        <dbReference type="ARBA" id="ARBA00007630"/>
    </source>
</evidence>
<evidence type="ECO:0000256" key="9">
    <source>
        <dbReference type="ARBA" id="ARBA00022679"/>
    </source>
</evidence>
<name>A0ABP5Y7X8_9MICO</name>
<evidence type="ECO:0000313" key="18">
    <source>
        <dbReference type="Proteomes" id="UP001500730"/>
    </source>
</evidence>
<dbReference type="CDD" id="cd18080">
    <property type="entry name" value="TrmD-like"/>
    <property type="match status" value="1"/>
</dbReference>
<evidence type="ECO:0000256" key="7">
    <source>
        <dbReference type="ARBA" id="ARBA00022490"/>
    </source>
</evidence>
<protein>
    <recommendedName>
        <fullName evidence="6 15">tRNA (guanine-N(1)-)-methyltransferase</fullName>
        <ecNumber evidence="5 15">2.1.1.228</ecNumber>
    </recommendedName>
    <alternativeName>
        <fullName evidence="12 15">M1G-methyltransferase</fullName>
    </alternativeName>
    <alternativeName>
        <fullName evidence="13 15">tRNA [GM37] methyltransferase</fullName>
    </alternativeName>
</protein>
<accession>A0ABP5Y7X8</accession>
<dbReference type="InterPro" id="IPR002649">
    <property type="entry name" value="tRNA_m1G_MeTrfase_TrmD"/>
</dbReference>
<dbReference type="InterPro" id="IPR016009">
    <property type="entry name" value="tRNA_MeTrfase_TRMD/TRM10"/>
</dbReference>
<evidence type="ECO:0000256" key="15">
    <source>
        <dbReference type="HAMAP-Rule" id="MF_00605"/>
    </source>
</evidence>
<dbReference type="EMBL" id="BAAARE010000004">
    <property type="protein sequence ID" value="GAA2476605.1"/>
    <property type="molecule type" value="Genomic_DNA"/>
</dbReference>
<keyword evidence="18" id="KW-1185">Reference proteome</keyword>
<organism evidence="17 18">
    <name type="scientific">Terrabacter carboxydivorans</name>
    <dbReference type="NCBI Taxonomy" id="619730"/>
    <lineage>
        <taxon>Bacteria</taxon>
        <taxon>Bacillati</taxon>
        <taxon>Actinomycetota</taxon>
        <taxon>Actinomycetes</taxon>
        <taxon>Micrococcales</taxon>
        <taxon>Intrasporangiaceae</taxon>
        <taxon>Terrabacter</taxon>
    </lineage>
</organism>
<evidence type="ECO:0000256" key="10">
    <source>
        <dbReference type="ARBA" id="ARBA00022691"/>
    </source>
</evidence>
<evidence type="ECO:0000313" key="17">
    <source>
        <dbReference type="EMBL" id="GAA2476605.1"/>
    </source>
</evidence>
<evidence type="ECO:0000256" key="2">
    <source>
        <dbReference type="ARBA" id="ARBA00004496"/>
    </source>
</evidence>
<dbReference type="PANTHER" id="PTHR46417:SF1">
    <property type="entry name" value="TRNA (GUANINE-N(1)-)-METHYLTRANSFERASE"/>
    <property type="match status" value="1"/>
</dbReference>
<dbReference type="PROSITE" id="PS51186">
    <property type="entry name" value="GNAT"/>
    <property type="match status" value="1"/>
</dbReference>
<comment type="similarity">
    <text evidence="3 15">Belongs to the RNA methyltransferase TrmD family.</text>
</comment>
<comment type="catalytic activity">
    <reaction evidence="14 15">
        <text>guanosine(37) in tRNA + S-adenosyl-L-methionine = N(1)-methylguanosine(37) in tRNA + S-adenosyl-L-homocysteine + H(+)</text>
        <dbReference type="Rhea" id="RHEA:36899"/>
        <dbReference type="Rhea" id="RHEA-COMP:10145"/>
        <dbReference type="Rhea" id="RHEA-COMP:10147"/>
        <dbReference type="ChEBI" id="CHEBI:15378"/>
        <dbReference type="ChEBI" id="CHEBI:57856"/>
        <dbReference type="ChEBI" id="CHEBI:59789"/>
        <dbReference type="ChEBI" id="CHEBI:73542"/>
        <dbReference type="ChEBI" id="CHEBI:74269"/>
        <dbReference type="EC" id="2.1.1.228"/>
    </reaction>
</comment>
<dbReference type="PANTHER" id="PTHR46417">
    <property type="entry name" value="TRNA (GUANINE-N(1)-)-METHYLTRANSFERASE"/>
    <property type="match status" value="1"/>
</dbReference>
<comment type="caution">
    <text evidence="17">The sequence shown here is derived from an EMBL/GenBank/DDBJ whole genome shotgun (WGS) entry which is preliminary data.</text>
</comment>
<dbReference type="Gene3D" id="3.40.1280.10">
    <property type="match status" value="1"/>
</dbReference>
<keyword evidence="11 15" id="KW-0819">tRNA processing</keyword>
<dbReference type="HAMAP" id="MF_00605">
    <property type="entry name" value="TrmD"/>
    <property type="match status" value="1"/>
</dbReference>
<keyword evidence="10 15" id="KW-0949">S-adenosyl-L-methionine</keyword>
<evidence type="ECO:0000256" key="4">
    <source>
        <dbReference type="ARBA" id="ARBA00011738"/>
    </source>
</evidence>
<evidence type="ECO:0000256" key="1">
    <source>
        <dbReference type="ARBA" id="ARBA00002634"/>
    </source>
</evidence>
<dbReference type="Gene3D" id="3.40.630.30">
    <property type="match status" value="1"/>
</dbReference>
<dbReference type="Pfam" id="PF00583">
    <property type="entry name" value="Acetyltransf_1"/>
    <property type="match status" value="1"/>
</dbReference>
<evidence type="ECO:0000256" key="6">
    <source>
        <dbReference type="ARBA" id="ARBA00014679"/>
    </source>
</evidence>
<dbReference type="InterPro" id="IPR029028">
    <property type="entry name" value="Alpha/beta_knot_MTases"/>
</dbReference>
<dbReference type="SUPFAM" id="SSF55729">
    <property type="entry name" value="Acyl-CoA N-acyltransferases (Nat)"/>
    <property type="match status" value="1"/>
</dbReference>
<evidence type="ECO:0000256" key="11">
    <source>
        <dbReference type="ARBA" id="ARBA00022694"/>
    </source>
</evidence>
<dbReference type="Proteomes" id="UP001500730">
    <property type="component" value="Unassembled WGS sequence"/>
</dbReference>
<evidence type="ECO:0000259" key="16">
    <source>
        <dbReference type="PROSITE" id="PS51186"/>
    </source>
</evidence>
<dbReference type="Pfam" id="PF01746">
    <property type="entry name" value="tRNA_m1G_MT"/>
    <property type="match status" value="1"/>
</dbReference>
<comment type="function">
    <text evidence="1 15">Specifically methylates guanosine-37 in various tRNAs.</text>
</comment>
<proteinExistence type="inferred from homology"/>
<dbReference type="EC" id="2.1.1.228" evidence="5 15"/>
<evidence type="ECO:0000256" key="13">
    <source>
        <dbReference type="ARBA" id="ARBA00033392"/>
    </source>
</evidence>
<dbReference type="InterPro" id="IPR023148">
    <property type="entry name" value="tRNA_m1G_MeTrfase_C_sf"/>
</dbReference>
<comment type="subunit">
    <text evidence="4 15">Homodimer.</text>
</comment>
<dbReference type="NCBIfam" id="TIGR00088">
    <property type="entry name" value="trmD"/>
    <property type="match status" value="1"/>
</dbReference>
<dbReference type="InterPro" id="IPR016181">
    <property type="entry name" value="Acyl_CoA_acyltransferase"/>
</dbReference>
<feature type="binding site" evidence="15">
    <location>
        <begin position="151"/>
        <end position="156"/>
    </location>
    <ligand>
        <name>S-adenosyl-L-methionine</name>
        <dbReference type="ChEBI" id="CHEBI:59789"/>
    </ligand>
</feature>
<evidence type="ECO:0000256" key="14">
    <source>
        <dbReference type="ARBA" id="ARBA00047783"/>
    </source>
</evidence>
<reference evidence="18" key="1">
    <citation type="journal article" date="2019" name="Int. J. Syst. Evol. Microbiol.">
        <title>The Global Catalogue of Microorganisms (GCM) 10K type strain sequencing project: providing services to taxonomists for standard genome sequencing and annotation.</title>
        <authorList>
            <consortium name="The Broad Institute Genomics Platform"/>
            <consortium name="The Broad Institute Genome Sequencing Center for Infectious Disease"/>
            <person name="Wu L."/>
            <person name="Ma J."/>
        </authorList>
    </citation>
    <scope>NUCLEOTIDE SEQUENCE [LARGE SCALE GENOMIC DNA]</scope>
    <source>
        <strain evidence="18">JCM 16259</strain>
    </source>
</reference>
<dbReference type="NCBIfam" id="NF000648">
    <property type="entry name" value="PRK00026.1"/>
    <property type="match status" value="1"/>
</dbReference>
<evidence type="ECO:0000256" key="5">
    <source>
        <dbReference type="ARBA" id="ARBA00012807"/>
    </source>
</evidence>
<feature type="binding site" evidence="15">
    <location>
        <position position="125"/>
    </location>
    <ligand>
        <name>S-adenosyl-L-methionine</name>
        <dbReference type="ChEBI" id="CHEBI:59789"/>
    </ligand>
</feature>
<keyword evidence="9 15" id="KW-0808">Transferase</keyword>
<evidence type="ECO:0000256" key="8">
    <source>
        <dbReference type="ARBA" id="ARBA00022603"/>
    </source>
</evidence>
<evidence type="ECO:0000256" key="12">
    <source>
        <dbReference type="ARBA" id="ARBA00029736"/>
    </source>
</evidence>
<dbReference type="Gene3D" id="1.10.1270.20">
    <property type="entry name" value="tRNA(m1g37)methyltransferase, domain 2"/>
    <property type="match status" value="1"/>
</dbReference>
<comment type="subcellular location">
    <subcellularLocation>
        <location evidence="2 15">Cytoplasm</location>
    </subcellularLocation>
</comment>
<dbReference type="InterPro" id="IPR029026">
    <property type="entry name" value="tRNA_m1G_MTases_N"/>
</dbReference>
<gene>
    <name evidence="15" type="primary">trmD</name>
    <name evidence="17" type="ORF">GCM10009858_12550</name>
</gene>
<sequence>MTVPEQQAPAMRVDVVTIFPDYLAPLDLSLIGKAREDGLLDVRVHDLRDFTHDRHRTVDDTPYGGGAGMVMKPQPWSEALEHVLAQDNPTGAKPRLIVPGPGGQPFTQALARELAQEPWLAFACGRYEGIDERVYDHAREDLGLEVSVVSLGDYVLNGGEVAVLAMVEAVGRLVPGVIGNAESLVEESHEDGLLEYPIYTKPSSWNGRDVPPVLLSGNHGAIAGWRHEQRLARTAARRPDLLHASHAADGRDVDISAATPGDVPELLVLTRACWVQEAIANDTLDIPALHETLEDVSAGLEHTRTWLARSGGRLVGAVRTSPGSTDDDWFIGRLCVVPDLQGRGLGRRLLEHAESTAPDGIRTFTLHTGARSADNLRMYRKAGYRLAETAAPIPGAVTLVKRRRR</sequence>
<dbReference type="SUPFAM" id="SSF75217">
    <property type="entry name" value="alpha/beta knot"/>
    <property type="match status" value="1"/>
</dbReference>
<keyword evidence="8 15" id="KW-0489">Methyltransferase</keyword>
<dbReference type="CDD" id="cd04301">
    <property type="entry name" value="NAT_SF"/>
    <property type="match status" value="1"/>
</dbReference>